<reference evidence="10" key="2">
    <citation type="submission" date="2023-02" db="EMBL/GenBank/DDBJ databases">
        <authorList>
            <person name="Rayyan A."/>
            <person name="Meyer T."/>
            <person name="Kyndt J.A."/>
        </authorList>
    </citation>
    <scope>NUCLEOTIDE SEQUENCE</scope>
    <source>
        <strain evidence="10">DSM 9987</strain>
    </source>
</reference>
<reference evidence="10" key="1">
    <citation type="journal article" date="2023" name="Microbiol Resour">
        <title>Genome Sequences of Rhodoplanes serenus and Two Thermotolerant Strains, Rhodoplanes tepidamans and 'Rhodoplanes cryptolactis,' Further Refine the Genus.</title>
        <authorList>
            <person name="Rayyan A.A."/>
            <person name="Kyndt J.A."/>
        </authorList>
    </citation>
    <scope>NUCLEOTIDE SEQUENCE</scope>
    <source>
        <strain evidence="10">DSM 9987</strain>
    </source>
</reference>
<sequence length="295" mass="31391">MTPIPLDTLNAASAQDFVAALADIFEHSPWAAEAVASARPFGSVAALRDAMVAAVRAAGPERQRALLAAHPDLAGKAARAGDLTASSTAEQASAGLDRLSEDEYAAFHRLNDAYRGKHGIPFIVCVRRHTKASILRQFERRLASDSAAEHETALAEVFRIAALRLDQTIQAPDRLPLAGRLSTHVLDTHGGTPARGIPVTLYELGPGEARRVVATAVTNHDGRTDAPLIGGRPVPIGTYELVFTVAAYFAGRGVPLADPPFLDAVPLRFAVAEAEGHYHVPLLVTPWSFSTYRGS</sequence>
<dbReference type="PROSITE" id="PS00768">
    <property type="entry name" value="TRANSTHYRETIN_1"/>
    <property type="match status" value="1"/>
</dbReference>
<keyword evidence="11" id="KW-1185">Reference proteome</keyword>
<dbReference type="SUPFAM" id="SSF49472">
    <property type="entry name" value="Transthyretin (synonym: prealbumin)"/>
    <property type="match status" value="1"/>
</dbReference>
<keyword evidence="6" id="KW-0378">Hydrolase</keyword>
<accession>A0ABT5J452</accession>
<evidence type="ECO:0000256" key="7">
    <source>
        <dbReference type="ARBA" id="ARBA00023239"/>
    </source>
</evidence>
<dbReference type="InterPro" id="IPR017580">
    <property type="entry name" value="OHCU_decarboxylase-1"/>
</dbReference>
<dbReference type="NCBIfam" id="TIGR03164">
    <property type="entry name" value="UHCUDC"/>
    <property type="match status" value="1"/>
</dbReference>
<dbReference type="EC" id="4.1.1.97" evidence="10"/>
<dbReference type="NCBIfam" id="TIGR02962">
    <property type="entry name" value="hdxy_isourate"/>
    <property type="match status" value="1"/>
</dbReference>
<comment type="catalytic activity">
    <reaction evidence="2">
        <text>5-hydroxy-2-oxo-4-ureido-2,5-dihydro-1H-imidazole-5-carboxylate + H(+) = (S)-allantoin + CO2</text>
        <dbReference type="Rhea" id="RHEA:26301"/>
        <dbReference type="ChEBI" id="CHEBI:15378"/>
        <dbReference type="ChEBI" id="CHEBI:15678"/>
        <dbReference type="ChEBI" id="CHEBI:16526"/>
        <dbReference type="ChEBI" id="CHEBI:58639"/>
        <dbReference type="EC" id="4.1.1.97"/>
    </reaction>
</comment>
<dbReference type="GO" id="GO:0051997">
    <property type="term" value="F:2-oxo-4-hydroxy-4-carboxy-5-ureidoimidazoline decarboxylase activity"/>
    <property type="evidence" value="ECO:0007669"/>
    <property type="project" value="UniProtKB-EC"/>
</dbReference>
<dbReference type="PANTHER" id="PTHR43466:SF1">
    <property type="entry name" value="2-OXO-4-HYDROXY-4-CARBOXY-5-UREIDOIMIDAZOLINE DECARBOXYLASE-RELATED"/>
    <property type="match status" value="1"/>
</dbReference>
<dbReference type="EMBL" id="JAQQLI010000001">
    <property type="protein sequence ID" value="MDC7784406.1"/>
    <property type="molecule type" value="Genomic_DNA"/>
</dbReference>
<evidence type="ECO:0000256" key="3">
    <source>
        <dbReference type="ARBA" id="ARBA00004754"/>
    </source>
</evidence>
<feature type="domain" description="Transthyretin/hydroxyisourate hydrolase" evidence="8">
    <location>
        <begin position="181"/>
        <end position="294"/>
    </location>
</feature>
<dbReference type="PROSITE" id="PS00769">
    <property type="entry name" value="TRANSTHYRETIN_2"/>
    <property type="match status" value="1"/>
</dbReference>
<dbReference type="Gene3D" id="1.10.3330.10">
    <property type="entry name" value="Oxo-4-hydroxy-4-carboxy-5-ureidoimidazoline decarboxylase"/>
    <property type="match status" value="1"/>
</dbReference>
<dbReference type="InterPro" id="IPR036817">
    <property type="entry name" value="Transthyretin/HIU_hydrolase_sf"/>
</dbReference>
<dbReference type="InterPro" id="IPR000895">
    <property type="entry name" value="Transthyretin/HIU_hydrolase"/>
</dbReference>
<evidence type="ECO:0000259" key="8">
    <source>
        <dbReference type="Pfam" id="PF00576"/>
    </source>
</evidence>
<evidence type="ECO:0000259" key="9">
    <source>
        <dbReference type="Pfam" id="PF09349"/>
    </source>
</evidence>
<dbReference type="InterPro" id="IPR036778">
    <property type="entry name" value="OHCU_decarboxylase_sf"/>
</dbReference>
<dbReference type="InterPro" id="IPR014306">
    <property type="entry name" value="Hydroxyisourate_hydrolase"/>
</dbReference>
<dbReference type="Pfam" id="PF09349">
    <property type="entry name" value="OHCU_decarbox"/>
    <property type="match status" value="1"/>
</dbReference>
<keyword evidence="5" id="KW-0210">Decarboxylase</keyword>
<dbReference type="SUPFAM" id="SSF158694">
    <property type="entry name" value="UraD-Like"/>
    <property type="match status" value="1"/>
</dbReference>
<dbReference type="InterPro" id="IPR023416">
    <property type="entry name" value="Transthyretin/HIU_hydrolase_d"/>
</dbReference>
<feature type="domain" description="Oxo-4-hydroxy-4-carboxy-5-ureidoimidazoline decarboxylase" evidence="9">
    <location>
        <begin position="10"/>
        <end position="166"/>
    </location>
</feature>
<evidence type="ECO:0000256" key="5">
    <source>
        <dbReference type="ARBA" id="ARBA00022793"/>
    </source>
</evidence>
<organism evidence="10 11">
    <name type="scientific">Rhodoplanes tepidamans</name>
    <name type="common">Rhodoplanes cryptolactis</name>
    <dbReference type="NCBI Taxonomy" id="200616"/>
    <lineage>
        <taxon>Bacteria</taxon>
        <taxon>Pseudomonadati</taxon>
        <taxon>Pseudomonadota</taxon>
        <taxon>Alphaproteobacteria</taxon>
        <taxon>Hyphomicrobiales</taxon>
        <taxon>Nitrobacteraceae</taxon>
        <taxon>Rhodoplanes</taxon>
    </lineage>
</organism>
<evidence type="ECO:0000313" key="10">
    <source>
        <dbReference type="EMBL" id="MDC7784406.1"/>
    </source>
</evidence>
<evidence type="ECO:0000256" key="1">
    <source>
        <dbReference type="ARBA" id="ARBA00001043"/>
    </source>
</evidence>
<protein>
    <submittedName>
        <fullName evidence="10">2-oxo-4-hydroxy-4-carboxy-5-ureidoimidazoline decarboxylase</fullName>
        <ecNumber evidence="10">4.1.1.97</ecNumber>
    </submittedName>
</protein>
<keyword evidence="7 10" id="KW-0456">Lyase</keyword>
<gene>
    <name evidence="10" type="primary">uraD</name>
    <name evidence="10" type="ORF">PQJ73_01805</name>
</gene>
<dbReference type="Gene3D" id="2.60.40.180">
    <property type="entry name" value="Transthyretin/hydroxyisourate hydrolase domain"/>
    <property type="match status" value="1"/>
</dbReference>
<evidence type="ECO:0000256" key="6">
    <source>
        <dbReference type="ARBA" id="ARBA00022801"/>
    </source>
</evidence>
<name>A0ABT5J452_RHOTP</name>
<dbReference type="InterPro" id="IPR018020">
    <property type="entry name" value="OHCU_decarboxylase"/>
</dbReference>
<comment type="caution">
    <text evidence="10">The sequence shown here is derived from an EMBL/GenBank/DDBJ whole genome shotgun (WGS) entry which is preliminary data.</text>
</comment>
<dbReference type="Pfam" id="PF00576">
    <property type="entry name" value="Transthyretin"/>
    <property type="match status" value="1"/>
</dbReference>
<evidence type="ECO:0000313" key="11">
    <source>
        <dbReference type="Proteomes" id="UP001165652"/>
    </source>
</evidence>
<evidence type="ECO:0000256" key="4">
    <source>
        <dbReference type="ARBA" id="ARBA00022631"/>
    </source>
</evidence>
<evidence type="ECO:0000256" key="2">
    <source>
        <dbReference type="ARBA" id="ARBA00001163"/>
    </source>
</evidence>
<dbReference type="PANTHER" id="PTHR43466">
    <property type="entry name" value="2-OXO-4-HYDROXY-4-CARBOXY-5-UREIDOIMIDAZOLINE DECARBOXYLASE-RELATED"/>
    <property type="match status" value="1"/>
</dbReference>
<proteinExistence type="predicted"/>
<comment type="catalytic activity">
    <reaction evidence="1">
        <text>5-hydroxyisourate + H2O = 5-hydroxy-2-oxo-4-ureido-2,5-dihydro-1H-imidazole-5-carboxylate + H(+)</text>
        <dbReference type="Rhea" id="RHEA:23736"/>
        <dbReference type="ChEBI" id="CHEBI:15377"/>
        <dbReference type="ChEBI" id="CHEBI:15378"/>
        <dbReference type="ChEBI" id="CHEBI:18072"/>
        <dbReference type="ChEBI" id="CHEBI:58639"/>
        <dbReference type="EC" id="3.5.2.17"/>
    </reaction>
</comment>
<keyword evidence="4" id="KW-0659">Purine metabolism</keyword>
<dbReference type="InterPro" id="IPR023419">
    <property type="entry name" value="Transthyretin_CS"/>
</dbReference>
<dbReference type="Proteomes" id="UP001165652">
    <property type="component" value="Unassembled WGS sequence"/>
</dbReference>
<comment type="pathway">
    <text evidence="3">Purine metabolism; urate degradation; (S)-allantoin from urate: step 3/3.</text>
</comment>
<dbReference type="CDD" id="cd05822">
    <property type="entry name" value="TLP_HIUase"/>
    <property type="match status" value="1"/>
</dbReference>
<dbReference type="PRINTS" id="PR00189">
    <property type="entry name" value="TRNSTHYRETIN"/>
</dbReference>
<dbReference type="RefSeq" id="WP_272775249.1">
    <property type="nucleotide sequence ID" value="NZ_JAQQLI010000001.1"/>
</dbReference>
<dbReference type="InterPro" id="IPR023418">
    <property type="entry name" value="Thyroxine_BS"/>
</dbReference>